<sequence length="86" mass="9621">MTAGCCSCSRNQLRSGGQGVRRESILSIATAARRTGQITVVVGQKNHRVRCEHDPLTDTFAWWWDDWPAPSHKISFLLDDAQGLRP</sequence>
<organism evidence="1 2">
    <name type="scientific">Paraburkholderia bryophila</name>
    <dbReference type="NCBI Taxonomy" id="420952"/>
    <lineage>
        <taxon>Bacteria</taxon>
        <taxon>Pseudomonadati</taxon>
        <taxon>Pseudomonadota</taxon>
        <taxon>Betaproteobacteria</taxon>
        <taxon>Burkholderiales</taxon>
        <taxon>Burkholderiaceae</taxon>
        <taxon>Paraburkholderia</taxon>
    </lineage>
</organism>
<dbReference type="AlphaFoldDB" id="A0A7Z0AYC4"/>
<name>A0A7Z0AYC4_9BURK</name>
<proteinExistence type="predicted"/>
<protein>
    <submittedName>
        <fullName evidence="1">Uncharacterized protein</fullName>
    </submittedName>
</protein>
<evidence type="ECO:0000313" key="1">
    <source>
        <dbReference type="EMBL" id="NYH13548.1"/>
    </source>
</evidence>
<dbReference type="Proteomes" id="UP000572540">
    <property type="component" value="Unassembled WGS sequence"/>
</dbReference>
<dbReference type="EMBL" id="JACCAU010000001">
    <property type="protein sequence ID" value="NYH13548.1"/>
    <property type="molecule type" value="Genomic_DNA"/>
</dbReference>
<gene>
    <name evidence="1" type="ORF">GGD41_000776</name>
</gene>
<accession>A0A7Z0AYC4</accession>
<reference evidence="1 2" key="1">
    <citation type="submission" date="2020-07" db="EMBL/GenBank/DDBJ databases">
        <title>Exploring microbial biodiversity for novel pathways involved in the catabolism of aromatic compounds derived from lignin.</title>
        <authorList>
            <person name="Elkins J."/>
        </authorList>
    </citation>
    <scope>NUCLEOTIDE SEQUENCE [LARGE SCALE GENOMIC DNA]</scope>
    <source>
        <strain evidence="1 2">H2C3B</strain>
    </source>
</reference>
<comment type="caution">
    <text evidence="1">The sequence shown here is derived from an EMBL/GenBank/DDBJ whole genome shotgun (WGS) entry which is preliminary data.</text>
</comment>
<evidence type="ECO:0000313" key="2">
    <source>
        <dbReference type="Proteomes" id="UP000572540"/>
    </source>
</evidence>